<reference evidence="4 5" key="1">
    <citation type="submission" date="2020-07" db="EMBL/GenBank/DDBJ databases">
        <title>A new beta-1,3-glucan-decomposing anaerobic bacterium isolated from anoxic soil subjected to biological soil disinfestation.</title>
        <authorList>
            <person name="Ueki A."/>
            <person name="Tonouchi A."/>
        </authorList>
    </citation>
    <scope>NUCLEOTIDE SEQUENCE [LARGE SCALE GENOMIC DNA]</scope>
    <source>
        <strain evidence="4 5">TW1</strain>
    </source>
</reference>
<proteinExistence type="predicted"/>
<feature type="binding site" evidence="1">
    <location>
        <position position="77"/>
    </location>
    <ligand>
        <name>Ni(2+)</name>
        <dbReference type="ChEBI" id="CHEBI:49786"/>
    </ligand>
</feature>
<dbReference type="Pfam" id="PF02829">
    <property type="entry name" value="3H"/>
    <property type="match status" value="1"/>
</dbReference>
<dbReference type="PANTHER" id="PTHR40068:SF1">
    <property type="entry name" value="TRANSCRIPTION REPRESSOR NIAR-RELATED"/>
    <property type="match status" value="1"/>
</dbReference>
<dbReference type="Pfam" id="PF08279">
    <property type="entry name" value="HTH_11"/>
    <property type="match status" value="1"/>
</dbReference>
<feature type="domain" description="3H" evidence="2">
    <location>
        <begin position="73"/>
        <end position="169"/>
    </location>
</feature>
<feature type="binding site" evidence="1">
    <location>
        <position position="144"/>
    </location>
    <ligand>
        <name>Ni(2+)</name>
        <dbReference type="ChEBI" id="CHEBI:49786"/>
    </ligand>
</feature>
<feature type="binding site" evidence="1">
    <location>
        <position position="146"/>
    </location>
    <ligand>
        <name>Ni(2+)</name>
        <dbReference type="ChEBI" id="CHEBI:49786"/>
    </ligand>
</feature>
<evidence type="ECO:0000259" key="2">
    <source>
        <dbReference type="Pfam" id="PF02829"/>
    </source>
</evidence>
<accession>A0A6V8SNY7</accession>
<keyword evidence="1" id="KW-0533">Nickel</keyword>
<dbReference type="InterPro" id="IPR026043">
    <property type="entry name" value="NadR"/>
</dbReference>
<dbReference type="Proteomes" id="UP000580568">
    <property type="component" value="Unassembled WGS sequence"/>
</dbReference>
<dbReference type="Gene3D" id="1.10.10.10">
    <property type="entry name" value="Winged helix-like DNA-binding domain superfamily/Winged helix DNA-binding domain"/>
    <property type="match status" value="1"/>
</dbReference>
<dbReference type="AlphaFoldDB" id="A0A6V8SNY7"/>
<sequence>MLTAKLRKQMIINKLIDCSEPQKGSSFAKELGVTRQVIVKDIALLRAEGNNIIATPDGYIIEKNAANRINRVIAVNHHIDEMEDELATIIRYGGVIEDVVVEHPLYGEIRAMLKLRTFNDLSNFIDKFNNLKATPLSSLTGGVHIHTISTETEENMLLILNELKNKRYLITE</sequence>
<dbReference type="EMBL" id="BLZR01000001">
    <property type="protein sequence ID" value="GFP78282.1"/>
    <property type="molecule type" value="Genomic_DNA"/>
</dbReference>
<dbReference type="GO" id="GO:0046872">
    <property type="term" value="F:metal ion binding"/>
    <property type="evidence" value="ECO:0007669"/>
    <property type="project" value="UniProtKB-KW"/>
</dbReference>
<feature type="binding site" evidence="1">
    <location>
        <position position="85"/>
    </location>
    <ligand>
        <name>Ni(2+)</name>
        <dbReference type="ChEBI" id="CHEBI:49786"/>
    </ligand>
</feature>
<dbReference type="InterPro" id="IPR004173">
    <property type="entry name" value="3H_domain"/>
</dbReference>
<dbReference type="InterPro" id="IPR036390">
    <property type="entry name" value="WH_DNA-bd_sf"/>
</dbReference>
<dbReference type="PIRSF" id="PIRSF037847">
    <property type="entry name" value="NiaR"/>
    <property type="match status" value="1"/>
</dbReference>
<dbReference type="InterPro" id="IPR013196">
    <property type="entry name" value="HTH_11"/>
</dbReference>
<name>A0A6V8SNY7_9CLOT</name>
<keyword evidence="5" id="KW-1185">Reference proteome</keyword>
<dbReference type="InterPro" id="IPR035922">
    <property type="entry name" value="3H_dom_sf"/>
</dbReference>
<dbReference type="SUPFAM" id="SSF75500">
    <property type="entry name" value="Putative transcriptional regulator TM1602, C-terminal domain"/>
    <property type="match status" value="1"/>
</dbReference>
<feature type="domain" description="Helix-turn-helix type 11" evidence="3">
    <location>
        <begin position="7"/>
        <end position="60"/>
    </location>
</feature>
<keyword evidence="1" id="KW-0479">Metal-binding</keyword>
<comment type="caution">
    <text evidence="4">The sequence shown here is derived from an EMBL/GenBank/DDBJ whole genome shotgun (WGS) entry which is preliminary data.</text>
</comment>
<dbReference type="RefSeq" id="WP_183279584.1">
    <property type="nucleotide sequence ID" value="NZ_BLZR01000001.1"/>
</dbReference>
<organism evidence="4 5">
    <name type="scientific">Clostridium fungisolvens</name>
    <dbReference type="NCBI Taxonomy" id="1604897"/>
    <lineage>
        <taxon>Bacteria</taxon>
        <taxon>Bacillati</taxon>
        <taxon>Bacillota</taxon>
        <taxon>Clostridia</taxon>
        <taxon>Eubacteriales</taxon>
        <taxon>Clostridiaceae</taxon>
        <taxon>Clostridium</taxon>
    </lineage>
</organism>
<evidence type="ECO:0000313" key="4">
    <source>
        <dbReference type="EMBL" id="GFP78282.1"/>
    </source>
</evidence>
<evidence type="ECO:0000259" key="3">
    <source>
        <dbReference type="Pfam" id="PF08279"/>
    </source>
</evidence>
<gene>
    <name evidence="4" type="ORF">bsdtw1_04494</name>
</gene>
<evidence type="ECO:0000313" key="5">
    <source>
        <dbReference type="Proteomes" id="UP000580568"/>
    </source>
</evidence>
<protein>
    <submittedName>
        <fullName evidence="4">Putative transcription repressor NiaR</fullName>
    </submittedName>
</protein>
<dbReference type="SUPFAM" id="SSF46785">
    <property type="entry name" value="Winged helix' DNA-binding domain"/>
    <property type="match status" value="1"/>
</dbReference>
<dbReference type="InterPro" id="IPR036388">
    <property type="entry name" value="WH-like_DNA-bd_sf"/>
</dbReference>
<dbReference type="PANTHER" id="PTHR40068">
    <property type="entry name" value="TRANSCRIPTION REPRESSOR NIAR-RELATED"/>
    <property type="match status" value="1"/>
</dbReference>
<dbReference type="Gene3D" id="3.30.1340.20">
    <property type="entry name" value="3H domain"/>
    <property type="match status" value="1"/>
</dbReference>
<evidence type="ECO:0000256" key="1">
    <source>
        <dbReference type="PIRSR" id="PIRSR037847-1"/>
    </source>
</evidence>